<keyword evidence="3" id="KW-1185">Reference proteome</keyword>
<reference evidence="3" key="1">
    <citation type="submission" date="2015-03" db="EMBL/GenBank/DDBJ databases">
        <authorList>
            <person name="Urmite Genomes"/>
        </authorList>
    </citation>
    <scope>NUCLEOTIDE SEQUENCE [LARGE SCALE GENOMIC DNA]</scope>
    <source>
        <strain evidence="3">Arc-Hr</strain>
    </source>
</reference>
<accession>A0A0D6JX52</accession>
<evidence type="ECO:0000313" key="2">
    <source>
        <dbReference type="EMBL" id="CQR53601.1"/>
    </source>
</evidence>
<keyword evidence="1" id="KW-0812">Transmembrane</keyword>
<dbReference type="RefSeq" id="WP_167344172.1">
    <property type="nucleotide sequence ID" value="NZ_CABLRR010000006.1"/>
</dbReference>
<organism evidence="2 3">
    <name type="scientific">Haloferax massiliensis</name>
    <dbReference type="NCBI Taxonomy" id="1476858"/>
    <lineage>
        <taxon>Archaea</taxon>
        <taxon>Methanobacteriati</taxon>
        <taxon>Methanobacteriota</taxon>
        <taxon>Stenosarchaea group</taxon>
        <taxon>Halobacteria</taxon>
        <taxon>Halobacteriales</taxon>
        <taxon>Haloferacaceae</taxon>
        <taxon>Haloferax</taxon>
    </lineage>
</organism>
<dbReference type="EMBL" id="CSTE01000006">
    <property type="protein sequence ID" value="CQR53601.1"/>
    <property type="molecule type" value="Genomic_DNA"/>
</dbReference>
<evidence type="ECO:0000256" key="1">
    <source>
        <dbReference type="SAM" id="Phobius"/>
    </source>
</evidence>
<protein>
    <recommendedName>
        <fullName evidence="4">Preprotein translocase subunit TatA</fullName>
    </recommendedName>
</protein>
<proteinExistence type="predicted"/>
<feature type="transmembrane region" description="Helical" evidence="1">
    <location>
        <begin position="12"/>
        <end position="30"/>
    </location>
</feature>
<evidence type="ECO:0000313" key="3">
    <source>
        <dbReference type="Proteomes" id="UP000198902"/>
    </source>
</evidence>
<gene>
    <name evidence="2" type="ORF">BN996_03697</name>
</gene>
<keyword evidence="1" id="KW-1133">Transmembrane helix</keyword>
<evidence type="ECO:0008006" key="4">
    <source>
        <dbReference type="Google" id="ProtNLM"/>
    </source>
</evidence>
<dbReference type="AlphaFoldDB" id="A0A0D6JX52"/>
<keyword evidence="1" id="KW-0472">Membrane</keyword>
<name>A0A0D6JX52_9EURY</name>
<sequence>MTLLQIPGGPELVILGLLLLIPLAVVYLGYKLIQSLRAFEEGRNERTQR</sequence>
<dbReference type="Proteomes" id="UP000198902">
    <property type="component" value="Unassembled WGS sequence"/>
</dbReference>